<evidence type="ECO:0000313" key="1">
    <source>
        <dbReference type="EMBL" id="CAA9538746.1"/>
    </source>
</evidence>
<dbReference type="AlphaFoldDB" id="A0A6J4U2K8"/>
<proteinExistence type="predicted"/>
<name>A0A6J4U2K8_9BACT</name>
<dbReference type="SUPFAM" id="SSF56037">
    <property type="entry name" value="PheT/TilS domain"/>
    <property type="match status" value="1"/>
</dbReference>
<accession>A0A6J4U2K8</accession>
<sequence length="227" mass="23936">METILVVDPAWREASAGASFGLLALRGVRNPAADAAMAAEAERLEREVRERFGALDQATLRATPPLPAYAAWYKRFGQRYHVMMQLESVAMKGKPVPRGAALVEAMFVAELRTLVLTAGHDLEVIALPVVLGLGSGEERFTTPGGKEGIVKAGDMFARDGGGVLSAVVTGPSDRARIGPGTTAALFVAYAPPGVPADLLAAHLDEIERLTRLVAPAAERVAREVVSA</sequence>
<dbReference type="EMBL" id="CADCWF010000029">
    <property type="protein sequence ID" value="CAA9538746.1"/>
    <property type="molecule type" value="Genomic_DNA"/>
</dbReference>
<organism evidence="1">
    <name type="scientific">uncultured Thermomicrobiales bacterium</name>
    <dbReference type="NCBI Taxonomy" id="1645740"/>
    <lineage>
        <taxon>Bacteria</taxon>
        <taxon>Pseudomonadati</taxon>
        <taxon>Thermomicrobiota</taxon>
        <taxon>Thermomicrobia</taxon>
        <taxon>Thermomicrobiales</taxon>
        <taxon>environmental samples</taxon>
    </lineage>
</organism>
<evidence type="ECO:0008006" key="2">
    <source>
        <dbReference type="Google" id="ProtNLM"/>
    </source>
</evidence>
<protein>
    <recommendedName>
        <fullName evidence="2">B3/B4 tRNA-binding domain-containing protein</fullName>
    </recommendedName>
</protein>
<gene>
    <name evidence="1" type="ORF">AVDCRST_MAG59-602</name>
</gene>
<reference evidence="1" key="1">
    <citation type="submission" date="2020-02" db="EMBL/GenBank/DDBJ databases">
        <authorList>
            <person name="Meier V. D."/>
        </authorList>
    </citation>
    <scope>NUCLEOTIDE SEQUENCE</scope>
    <source>
        <strain evidence="1">AVDCRST_MAG59</strain>
    </source>
</reference>